<organism evidence="3 4">
    <name type="scientific">Neocallimastix californiae</name>
    <dbReference type="NCBI Taxonomy" id="1754190"/>
    <lineage>
        <taxon>Eukaryota</taxon>
        <taxon>Fungi</taxon>
        <taxon>Fungi incertae sedis</taxon>
        <taxon>Chytridiomycota</taxon>
        <taxon>Chytridiomycota incertae sedis</taxon>
        <taxon>Neocallimastigomycetes</taxon>
        <taxon>Neocallimastigales</taxon>
        <taxon>Neocallimastigaceae</taxon>
        <taxon>Neocallimastix</taxon>
    </lineage>
</organism>
<evidence type="ECO:0000256" key="1">
    <source>
        <dbReference type="SAM" id="MobiDB-lite"/>
    </source>
</evidence>
<keyword evidence="4" id="KW-1185">Reference proteome</keyword>
<accession>A0A1Y2AH03</accession>
<comment type="caution">
    <text evidence="3">The sequence shown here is derived from an EMBL/GenBank/DDBJ whole genome shotgun (WGS) entry which is preliminary data.</text>
</comment>
<keyword evidence="2" id="KW-0472">Membrane</keyword>
<protein>
    <submittedName>
        <fullName evidence="3">Uncharacterized protein</fullName>
    </submittedName>
</protein>
<evidence type="ECO:0000313" key="4">
    <source>
        <dbReference type="Proteomes" id="UP000193920"/>
    </source>
</evidence>
<name>A0A1Y2AH03_9FUNG</name>
<keyword evidence="2" id="KW-0812">Transmembrane</keyword>
<dbReference type="EMBL" id="MCOG01000258">
    <property type="protein sequence ID" value="ORY21841.1"/>
    <property type="molecule type" value="Genomic_DNA"/>
</dbReference>
<feature type="transmembrane region" description="Helical" evidence="2">
    <location>
        <begin position="102"/>
        <end position="121"/>
    </location>
</feature>
<evidence type="ECO:0000313" key="3">
    <source>
        <dbReference type="EMBL" id="ORY21841.1"/>
    </source>
</evidence>
<feature type="compositionally biased region" description="Low complexity" evidence="1">
    <location>
        <begin position="74"/>
        <end position="89"/>
    </location>
</feature>
<proteinExistence type="predicted"/>
<feature type="region of interest" description="Disordered" evidence="1">
    <location>
        <begin position="64"/>
        <end position="97"/>
    </location>
</feature>
<gene>
    <name evidence="3" type="ORF">LY90DRAFT_515890</name>
</gene>
<sequence>MARSLFHNEGNVQYYNSRIDTFPYSLYRSIKYFTLENKKLPLDKFIRNLNINCTGNYNEIYDATTQDKKDDDNSNSNSDENINDNSQSNTENKSNDNSKVTLNMEMMIIVIVTLVILIVLMKKEKL</sequence>
<reference evidence="3 4" key="1">
    <citation type="submission" date="2016-08" db="EMBL/GenBank/DDBJ databases">
        <title>A Parts List for Fungal Cellulosomes Revealed by Comparative Genomics.</title>
        <authorList>
            <consortium name="DOE Joint Genome Institute"/>
            <person name="Haitjema C.H."/>
            <person name="Gilmore S.P."/>
            <person name="Henske J.K."/>
            <person name="Solomon K.V."/>
            <person name="De Groot R."/>
            <person name="Kuo A."/>
            <person name="Mondo S.J."/>
            <person name="Salamov A.A."/>
            <person name="Labutti K."/>
            <person name="Zhao Z."/>
            <person name="Chiniquy J."/>
            <person name="Barry K."/>
            <person name="Brewer H.M."/>
            <person name="Purvine S.O."/>
            <person name="Wright A.T."/>
            <person name="Boxma B."/>
            <person name="Van Alen T."/>
            <person name="Hackstein J.H."/>
            <person name="Baker S.E."/>
            <person name="Grigoriev I.V."/>
            <person name="O'Malley M.A."/>
        </authorList>
    </citation>
    <scope>NUCLEOTIDE SEQUENCE [LARGE SCALE GENOMIC DNA]</scope>
    <source>
        <strain evidence="3 4">G1</strain>
    </source>
</reference>
<evidence type="ECO:0000256" key="2">
    <source>
        <dbReference type="SAM" id="Phobius"/>
    </source>
</evidence>
<dbReference type="Proteomes" id="UP000193920">
    <property type="component" value="Unassembled WGS sequence"/>
</dbReference>
<keyword evidence="2" id="KW-1133">Transmembrane helix</keyword>
<dbReference type="AlphaFoldDB" id="A0A1Y2AH03"/>